<proteinExistence type="inferred from homology"/>
<reference evidence="6" key="2">
    <citation type="submission" date="2020-09" db="EMBL/GenBank/DDBJ databases">
        <authorList>
            <person name="Sun Q."/>
            <person name="Zhou Y."/>
        </authorList>
    </citation>
    <scope>NUCLEOTIDE SEQUENCE</scope>
    <source>
        <strain evidence="6">CGMCC 1.12181</strain>
    </source>
</reference>
<dbReference type="SUPFAM" id="SSF51182">
    <property type="entry name" value="RmlC-like cupins"/>
    <property type="match status" value="1"/>
</dbReference>
<reference evidence="6" key="1">
    <citation type="journal article" date="2014" name="Int. J. Syst. Evol. Microbiol.">
        <title>Complete genome sequence of Corynebacterium casei LMG S-19264T (=DSM 44701T), isolated from a smear-ripened cheese.</title>
        <authorList>
            <consortium name="US DOE Joint Genome Institute (JGI-PGF)"/>
            <person name="Walter F."/>
            <person name="Albersmeier A."/>
            <person name="Kalinowski J."/>
            <person name="Ruckert C."/>
        </authorList>
    </citation>
    <scope>NUCLEOTIDE SEQUENCE</scope>
    <source>
        <strain evidence="6">CGMCC 1.12181</strain>
    </source>
</reference>
<gene>
    <name evidence="6" type="ORF">GCM10011365_08420</name>
</gene>
<keyword evidence="7" id="KW-1185">Reference proteome</keyword>
<dbReference type="PANTHER" id="PTHR13903:SF8">
    <property type="entry name" value="PIRIN"/>
    <property type="match status" value="1"/>
</dbReference>
<dbReference type="CDD" id="cd02247">
    <property type="entry name" value="cupin_pirin_C"/>
    <property type="match status" value="1"/>
</dbReference>
<feature type="binding site" evidence="2">
    <location>
        <position position="62"/>
    </location>
    <ligand>
        <name>Fe cation</name>
        <dbReference type="ChEBI" id="CHEBI:24875"/>
    </ligand>
</feature>
<comment type="caution">
    <text evidence="6">The sequence shown here is derived from an EMBL/GenBank/DDBJ whole genome shotgun (WGS) entry which is preliminary data.</text>
</comment>
<comment type="cofactor">
    <cofactor evidence="2">
        <name>Fe cation</name>
        <dbReference type="ChEBI" id="CHEBI:24875"/>
    </cofactor>
    <text evidence="2">Binds 1 Fe cation per subunit.</text>
</comment>
<name>A0A917CI37_9GAMM</name>
<feature type="domain" description="Pirin N-terminal" evidence="4">
    <location>
        <begin position="23"/>
        <end position="122"/>
    </location>
</feature>
<dbReference type="Gene3D" id="2.60.120.10">
    <property type="entry name" value="Jelly Rolls"/>
    <property type="match status" value="2"/>
</dbReference>
<evidence type="ECO:0000313" key="6">
    <source>
        <dbReference type="EMBL" id="GGF89547.1"/>
    </source>
</evidence>
<dbReference type="PIRSF" id="PIRSF006232">
    <property type="entry name" value="Pirin"/>
    <property type="match status" value="1"/>
</dbReference>
<evidence type="ECO:0000259" key="5">
    <source>
        <dbReference type="Pfam" id="PF05726"/>
    </source>
</evidence>
<dbReference type="PANTHER" id="PTHR13903">
    <property type="entry name" value="PIRIN-RELATED"/>
    <property type="match status" value="1"/>
</dbReference>
<evidence type="ECO:0000256" key="1">
    <source>
        <dbReference type="ARBA" id="ARBA00008416"/>
    </source>
</evidence>
<dbReference type="InterPro" id="IPR003829">
    <property type="entry name" value="Pirin_N_dom"/>
</dbReference>
<accession>A0A917CI37</accession>
<dbReference type="Proteomes" id="UP000605253">
    <property type="component" value="Unassembled WGS sequence"/>
</dbReference>
<feature type="binding site" evidence="2">
    <location>
        <position position="104"/>
    </location>
    <ligand>
        <name>Fe cation</name>
        <dbReference type="ChEBI" id="CHEBI:24875"/>
    </ligand>
</feature>
<dbReference type="CDD" id="cd02909">
    <property type="entry name" value="cupin_pirin_N"/>
    <property type="match status" value="1"/>
</dbReference>
<comment type="similarity">
    <text evidence="1 3">Belongs to the pirin family.</text>
</comment>
<dbReference type="InterPro" id="IPR011051">
    <property type="entry name" value="RmlC_Cupin_sf"/>
</dbReference>
<feature type="binding site" evidence="2">
    <location>
        <position position="106"/>
    </location>
    <ligand>
        <name>Fe cation</name>
        <dbReference type="ChEBI" id="CHEBI:24875"/>
    </ligand>
</feature>
<protein>
    <recommendedName>
        <fullName evidence="8">Pirin family protein</fullName>
    </recommendedName>
</protein>
<dbReference type="Pfam" id="PF05726">
    <property type="entry name" value="Pirin_C"/>
    <property type="match status" value="1"/>
</dbReference>
<dbReference type="AlphaFoldDB" id="A0A917CI37"/>
<dbReference type="GO" id="GO:0046872">
    <property type="term" value="F:metal ion binding"/>
    <property type="evidence" value="ECO:0007669"/>
    <property type="project" value="UniProtKB-KW"/>
</dbReference>
<dbReference type="EMBL" id="BMEO01000003">
    <property type="protein sequence ID" value="GGF89547.1"/>
    <property type="molecule type" value="Genomic_DNA"/>
</dbReference>
<evidence type="ECO:0008006" key="8">
    <source>
        <dbReference type="Google" id="ProtNLM"/>
    </source>
</evidence>
<evidence type="ECO:0000313" key="7">
    <source>
        <dbReference type="Proteomes" id="UP000605253"/>
    </source>
</evidence>
<dbReference type="InterPro" id="IPR008778">
    <property type="entry name" value="Pirin_C_dom"/>
</dbReference>
<keyword evidence="2" id="KW-0408">Iron</keyword>
<evidence type="ECO:0000256" key="2">
    <source>
        <dbReference type="PIRSR" id="PIRSR006232-1"/>
    </source>
</evidence>
<sequence length="281" mass="31154">MTNYNSIQKRLTGRPTSDGAGVKLTRLIGGAPLQDLDPFLLLDHFGSEESADYIAGFPEHPHRGFETVTYMLKGKMRHKDSAGNVGVISDGDIQWMTAGSGIIHSEMPEQTEGEMSGFQLWVNLPKSDKMTEPKYQEYKAADIPVEQRDHGIQIKVIAGQTKQGTQGVIKNDYVHPNYWDVNMPAGNTLTDHLPIDHNAFIYVYDGMIEIGDKPLKTGELAVLTAAETLQVNSVKAARFLVVSGQPLSETVARYGPFVMNNMDEINQALQDFRDNKLTRST</sequence>
<organism evidence="6 7">
    <name type="scientific">Marinicella pacifica</name>
    <dbReference type="NCBI Taxonomy" id="1171543"/>
    <lineage>
        <taxon>Bacteria</taxon>
        <taxon>Pseudomonadati</taxon>
        <taxon>Pseudomonadota</taxon>
        <taxon>Gammaproteobacteria</taxon>
        <taxon>Lysobacterales</taxon>
        <taxon>Marinicellaceae</taxon>
        <taxon>Marinicella</taxon>
    </lineage>
</organism>
<dbReference type="InterPro" id="IPR014710">
    <property type="entry name" value="RmlC-like_jellyroll"/>
</dbReference>
<feature type="domain" description="Pirin C-terminal" evidence="5">
    <location>
        <begin position="178"/>
        <end position="277"/>
    </location>
</feature>
<evidence type="ECO:0000259" key="4">
    <source>
        <dbReference type="Pfam" id="PF02678"/>
    </source>
</evidence>
<keyword evidence="2" id="KW-0479">Metal-binding</keyword>
<evidence type="ECO:0000256" key="3">
    <source>
        <dbReference type="RuleBase" id="RU003457"/>
    </source>
</evidence>
<dbReference type="Pfam" id="PF02678">
    <property type="entry name" value="Pirin"/>
    <property type="match status" value="1"/>
</dbReference>
<dbReference type="RefSeq" id="WP_188364444.1">
    <property type="nucleotide sequence ID" value="NZ_BAABJF010000017.1"/>
</dbReference>
<feature type="binding site" evidence="2">
    <location>
        <position position="60"/>
    </location>
    <ligand>
        <name>Fe cation</name>
        <dbReference type="ChEBI" id="CHEBI:24875"/>
    </ligand>
</feature>
<dbReference type="InterPro" id="IPR012093">
    <property type="entry name" value="Pirin"/>
</dbReference>